<dbReference type="PANTHER" id="PTHR30069">
    <property type="entry name" value="TONB-DEPENDENT OUTER MEMBRANE RECEPTOR"/>
    <property type="match status" value="1"/>
</dbReference>
<evidence type="ECO:0000256" key="1">
    <source>
        <dbReference type="ARBA" id="ARBA00004571"/>
    </source>
</evidence>
<evidence type="ECO:0000256" key="12">
    <source>
        <dbReference type="SAM" id="SignalP"/>
    </source>
</evidence>
<dbReference type="RefSeq" id="WP_242610472.1">
    <property type="nucleotide sequence ID" value="NZ_SHKN01000001.1"/>
</dbReference>
<evidence type="ECO:0000313" key="16">
    <source>
        <dbReference type="Proteomes" id="UP000293562"/>
    </source>
</evidence>
<dbReference type="InterPro" id="IPR008969">
    <property type="entry name" value="CarboxyPept-like_regulatory"/>
</dbReference>
<dbReference type="PROSITE" id="PS52016">
    <property type="entry name" value="TONB_DEPENDENT_REC_3"/>
    <property type="match status" value="1"/>
</dbReference>
<dbReference type="AlphaFoldDB" id="A0A4Q7VM98"/>
<feature type="chain" id="PRO_5020259907" evidence="12">
    <location>
        <begin position="24"/>
        <end position="851"/>
    </location>
</feature>
<feature type="signal peptide" evidence="12">
    <location>
        <begin position="1"/>
        <end position="23"/>
    </location>
</feature>
<dbReference type="PANTHER" id="PTHR30069:SF29">
    <property type="entry name" value="HEMOGLOBIN AND HEMOGLOBIN-HAPTOGLOBIN-BINDING PROTEIN 1-RELATED"/>
    <property type="match status" value="1"/>
</dbReference>
<comment type="subcellular location">
    <subcellularLocation>
        <location evidence="1 10">Cell outer membrane</location>
        <topology evidence="1 10">Multi-pass membrane protein</topology>
    </subcellularLocation>
</comment>
<dbReference type="PROSITE" id="PS01156">
    <property type="entry name" value="TONB_DEPENDENT_REC_2"/>
    <property type="match status" value="1"/>
</dbReference>
<sequence length="851" mass="93935">MKKAMRSILSMAALMMLSVAAIAQTTVKGVVVDGSTNETLPGASVVIPGTATGTVTGFDGAFVLEVPNGTKTILVSFVGFLDKELTLNGTQDFGTIKLESDAVGLNEVSVMASIVTDRQTPVAVSTISAELIENKLGAQEYPEILKTTPSIFTSKEGGGFGDATVYVRGFDSNNVGVLINGIPVNDMENGKVYWSNWAGLSDVSRTMQVQRGLGASKLGLSSVGGTINILTKSTDAEKGGVVKTGVGNAGYRKQLFSVSTGLMDNGWAVTLLGSHTYGNGYVRGTDFDAWSYYANVSKKINEKHTMSFMITGAPQWHNQRGNKHTIQQYRENKHEEKYNSDYGIREGKIYGGGYGYNYYHKPQAQLNHYWNINDETLLTTSLYGSIGSGGGRRISGAMGSKWLGVNNKTGEDDPEIMRTGDGLLDFDGVAERNATYTAEGSQAIVGNSVNNHSWYGLLSSLSTTKDQITYTGGLDLRYYKGEHYREVEDLLGGAFFLDNSDMNREEDEWLKKGDKYSYYNDGKVLYTGLFGQAEYAGDNVTGFVSAAFSRKSYKRVDYFQYKPGNQETDWQHFFPWNVKAGVSYKFNSIHSVFGNAGYVQRTPYFSNVFLNYKNDINEDVKYEKIITSEIGYKYDAPNFNAKVTLYRTQWKDRGLVQSLGQEKVNLSGLNQLHQGIEFEAEYKPSKKLSVNLMFSLGDWTYEDDVYAAKYDEDTNELLGEFSALIKDVHVGNSAQMTGSASISYEVLPKLRLSADYLYYGKHYADFDASKRGADSVLGDAWEMPDVGLVDLGFNYRFDIAGLKASVYGNMNNVFDTEYISKAQDGTNHISNDALVYYGFGRTWSAGLKVKF</sequence>
<keyword evidence="4 10" id="KW-0812">Transmembrane</keyword>
<gene>
    <name evidence="15" type="ORF">EV201_2101</name>
</gene>
<comment type="caution">
    <text evidence="15">The sequence shown here is derived from an EMBL/GenBank/DDBJ whole genome shotgun (WGS) entry which is preliminary data.</text>
</comment>
<proteinExistence type="inferred from homology"/>
<feature type="domain" description="TonB-dependent receptor plug" evidence="14">
    <location>
        <begin position="117"/>
        <end position="226"/>
    </location>
</feature>
<protein>
    <submittedName>
        <fullName evidence="15">Outer membrane receptor protein involved in Fe transport</fullName>
    </submittedName>
</protein>
<evidence type="ECO:0000256" key="7">
    <source>
        <dbReference type="ARBA" id="ARBA00023136"/>
    </source>
</evidence>
<dbReference type="Pfam" id="PF00593">
    <property type="entry name" value="TonB_dep_Rec_b-barrel"/>
    <property type="match status" value="1"/>
</dbReference>
<evidence type="ECO:0000256" key="3">
    <source>
        <dbReference type="ARBA" id="ARBA00022452"/>
    </source>
</evidence>
<organism evidence="15 16">
    <name type="scientific">Ancylomarina subtilis</name>
    <dbReference type="NCBI Taxonomy" id="1639035"/>
    <lineage>
        <taxon>Bacteria</taxon>
        <taxon>Pseudomonadati</taxon>
        <taxon>Bacteroidota</taxon>
        <taxon>Bacteroidia</taxon>
        <taxon>Marinilabiliales</taxon>
        <taxon>Marinifilaceae</taxon>
        <taxon>Ancylomarina</taxon>
    </lineage>
</organism>
<keyword evidence="3 10" id="KW-1134">Transmembrane beta strand</keyword>
<keyword evidence="8 15" id="KW-0675">Receptor</keyword>
<name>A0A4Q7VM98_9BACT</name>
<dbReference type="InterPro" id="IPR037066">
    <property type="entry name" value="Plug_dom_sf"/>
</dbReference>
<dbReference type="InterPro" id="IPR010917">
    <property type="entry name" value="TonB_rcpt_CS"/>
</dbReference>
<keyword evidence="9 10" id="KW-0998">Cell outer membrane</keyword>
<evidence type="ECO:0000259" key="14">
    <source>
        <dbReference type="Pfam" id="PF07715"/>
    </source>
</evidence>
<dbReference type="GO" id="GO:0015344">
    <property type="term" value="F:siderophore uptake transmembrane transporter activity"/>
    <property type="evidence" value="ECO:0007669"/>
    <property type="project" value="TreeGrafter"/>
</dbReference>
<evidence type="ECO:0000256" key="9">
    <source>
        <dbReference type="ARBA" id="ARBA00023237"/>
    </source>
</evidence>
<dbReference type="GO" id="GO:0044718">
    <property type="term" value="P:siderophore transmembrane transport"/>
    <property type="evidence" value="ECO:0007669"/>
    <property type="project" value="TreeGrafter"/>
</dbReference>
<dbReference type="Gene3D" id="2.60.40.1120">
    <property type="entry name" value="Carboxypeptidase-like, regulatory domain"/>
    <property type="match status" value="1"/>
</dbReference>
<dbReference type="InterPro" id="IPR036942">
    <property type="entry name" value="Beta-barrel_TonB_sf"/>
</dbReference>
<comment type="similarity">
    <text evidence="10 11">Belongs to the TonB-dependent receptor family.</text>
</comment>
<evidence type="ECO:0000313" key="15">
    <source>
        <dbReference type="EMBL" id="RZT97431.1"/>
    </source>
</evidence>
<keyword evidence="5 12" id="KW-0732">Signal</keyword>
<evidence type="ECO:0000256" key="8">
    <source>
        <dbReference type="ARBA" id="ARBA00023170"/>
    </source>
</evidence>
<keyword evidence="16" id="KW-1185">Reference proteome</keyword>
<evidence type="ECO:0000256" key="11">
    <source>
        <dbReference type="RuleBase" id="RU003357"/>
    </source>
</evidence>
<dbReference type="Pfam" id="PF13715">
    <property type="entry name" value="CarbopepD_reg_2"/>
    <property type="match status" value="1"/>
</dbReference>
<dbReference type="Proteomes" id="UP000293562">
    <property type="component" value="Unassembled WGS sequence"/>
</dbReference>
<evidence type="ECO:0000256" key="2">
    <source>
        <dbReference type="ARBA" id="ARBA00022448"/>
    </source>
</evidence>
<feature type="domain" description="TonB-dependent receptor-like beta-barrel" evidence="13">
    <location>
        <begin position="326"/>
        <end position="813"/>
    </location>
</feature>
<evidence type="ECO:0000256" key="5">
    <source>
        <dbReference type="ARBA" id="ARBA00022729"/>
    </source>
</evidence>
<dbReference type="InterPro" id="IPR039426">
    <property type="entry name" value="TonB-dep_rcpt-like"/>
</dbReference>
<dbReference type="InterPro" id="IPR000531">
    <property type="entry name" value="Beta-barrel_TonB"/>
</dbReference>
<dbReference type="EMBL" id="SHKN01000001">
    <property type="protein sequence ID" value="RZT97431.1"/>
    <property type="molecule type" value="Genomic_DNA"/>
</dbReference>
<dbReference type="SUPFAM" id="SSF56935">
    <property type="entry name" value="Porins"/>
    <property type="match status" value="1"/>
</dbReference>
<reference evidence="15 16" key="1">
    <citation type="submission" date="2019-02" db="EMBL/GenBank/DDBJ databases">
        <title>Genomic Encyclopedia of Type Strains, Phase IV (KMG-IV): sequencing the most valuable type-strain genomes for metagenomic binning, comparative biology and taxonomic classification.</title>
        <authorList>
            <person name="Goeker M."/>
        </authorList>
    </citation>
    <scope>NUCLEOTIDE SEQUENCE [LARGE SCALE GENOMIC DNA]</scope>
    <source>
        <strain evidence="15 16">DSM 28825</strain>
    </source>
</reference>
<evidence type="ECO:0000256" key="6">
    <source>
        <dbReference type="ARBA" id="ARBA00023077"/>
    </source>
</evidence>
<accession>A0A4Q7VM98</accession>
<dbReference type="SUPFAM" id="SSF49464">
    <property type="entry name" value="Carboxypeptidase regulatory domain-like"/>
    <property type="match status" value="1"/>
</dbReference>
<keyword evidence="7 10" id="KW-0472">Membrane</keyword>
<dbReference type="InterPro" id="IPR012910">
    <property type="entry name" value="Plug_dom"/>
</dbReference>
<keyword evidence="6 11" id="KW-0798">TonB box</keyword>
<dbReference type="Pfam" id="PF07715">
    <property type="entry name" value="Plug"/>
    <property type="match status" value="1"/>
</dbReference>
<evidence type="ECO:0000256" key="10">
    <source>
        <dbReference type="PROSITE-ProRule" id="PRU01360"/>
    </source>
</evidence>
<dbReference type="GO" id="GO:0009279">
    <property type="term" value="C:cell outer membrane"/>
    <property type="evidence" value="ECO:0007669"/>
    <property type="project" value="UniProtKB-SubCell"/>
</dbReference>
<dbReference type="Gene3D" id="2.170.130.10">
    <property type="entry name" value="TonB-dependent receptor, plug domain"/>
    <property type="match status" value="1"/>
</dbReference>
<keyword evidence="2 10" id="KW-0813">Transport</keyword>
<dbReference type="Gene3D" id="2.40.170.20">
    <property type="entry name" value="TonB-dependent receptor, beta-barrel domain"/>
    <property type="match status" value="1"/>
</dbReference>
<evidence type="ECO:0000256" key="4">
    <source>
        <dbReference type="ARBA" id="ARBA00022692"/>
    </source>
</evidence>
<evidence type="ECO:0000259" key="13">
    <source>
        <dbReference type="Pfam" id="PF00593"/>
    </source>
</evidence>